<keyword evidence="1" id="KW-0812">Transmembrane</keyword>
<keyword evidence="2" id="KW-0675">Receptor</keyword>
<evidence type="ECO:0000256" key="1">
    <source>
        <dbReference type="SAM" id="Phobius"/>
    </source>
</evidence>
<dbReference type="AlphaFoldDB" id="A0AAV4M3E4"/>
<comment type="caution">
    <text evidence="2">The sequence shown here is derived from an EMBL/GenBank/DDBJ whole genome shotgun (WGS) entry which is preliminary data.</text>
</comment>
<gene>
    <name evidence="2" type="primary">GNRR2_0</name>
    <name evidence="2" type="ORF">CEXT_643311</name>
</gene>
<feature type="transmembrane region" description="Helical" evidence="1">
    <location>
        <begin position="54"/>
        <end position="79"/>
    </location>
</feature>
<reference evidence="2 3" key="1">
    <citation type="submission" date="2021-06" db="EMBL/GenBank/DDBJ databases">
        <title>Caerostris extrusa draft genome.</title>
        <authorList>
            <person name="Kono N."/>
            <person name="Arakawa K."/>
        </authorList>
    </citation>
    <scope>NUCLEOTIDE SEQUENCE [LARGE SCALE GENOMIC DNA]</scope>
</reference>
<name>A0AAV4M3E4_CAEEX</name>
<keyword evidence="1" id="KW-1133">Transmembrane helix</keyword>
<keyword evidence="3" id="KW-1185">Reference proteome</keyword>
<proteinExistence type="predicted"/>
<organism evidence="2 3">
    <name type="scientific">Caerostris extrusa</name>
    <name type="common">Bark spider</name>
    <name type="synonym">Caerostris bankana</name>
    <dbReference type="NCBI Taxonomy" id="172846"/>
    <lineage>
        <taxon>Eukaryota</taxon>
        <taxon>Metazoa</taxon>
        <taxon>Ecdysozoa</taxon>
        <taxon>Arthropoda</taxon>
        <taxon>Chelicerata</taxon>
        <taxon>Arachnida</taxon>
        <taxon>Araneae</taxon>
        <taxon>Araneomorphae</taxon>
        <taxon>Entelegynae</taxon>
        <taxon>Araneoidea</taxon>
        <taxon>Araneidae</taxon>
        <taxon>Caerostris</taxon>
    </lineage>
</organism>
<evidence type="ECO:0000313" key="2">
    <source>
        <dbReference type="EMBL" id="GIX66976.1"/>
    </source>
</evidence>
<evidence type="ECO:0000313" key="3">
    <source>
        <dbReference type="Proteomes" id="UP001054945"/>
    </source>
</evidence>
<protein>
    <submittedName>
        <fullName evidence="2">Gonadotropin-releasing hormone II receptor</fullName>
    </submittedName>
</protein>
<sequence>MHDSCYNLFICRVNRSHNASVIFHVENHPEFPQFVQCVSFNFFPTPYHKNGVQYLLSAGCLRGSLAIIIFCYSSILWVISRRSRDSDAQSLFKYDNGDLNKVLQAIRSSAFGVGTSTIVLGLQRILGPAVDLEDKLLYSESPAA</sequence>
<dbReference type="EMBL" id="BPLR01019361">
    <property type="protein sequence ID" value="GIX66976.1"/>
    <property type="molecule type" value="Genomic_DNA"/>
</dbReference>
<keyword evidence="1" id="KW-0472">Membrane</keyword>
<dbReference type="Proteomes" id="UP001054945">
    <property type="component" value="Unassembled WGS sequence"/>
</dbReference>
<accession>A0AAV4M3E4</accession>